<proteinExistence type="predicted"/>
<comment type="caution">
    <text evidence="1">The sequence shown here is derived from an EMBL/GenBank/DDBJ whole genome shotgun (WGS) entry which is preliminary data.</text>
</comment>
<name>A0AAV2SU83_MEGNR</name>
<dbReference type="AlphaFoldDB" id="A0AAV2SU83"/>
<gene>
    <name evidence="1" type="ORF">MNOR_LOCUS39805</name>
</gene>
<reference evidence="1 2" key="1">
    <citation type="submission" date="2024-05" db="EMBL/GenBank/DDBJ databases">
        <authorList>
            <person name="Wallberg A."/>
        </authorList>
    </citation>
    <scope>NUCLEOTIDE SEQUENCE [LARGE SCALE GENOMIC DNA]</scope>
</reference>
<feature type="non-terminal residue" evidence="1">
    <location>
        <position position="1"/>
    </location>
</feature>
<evidence type="ECO:0000313" key="2">
    <source>
        <dbReference type="Proteomes" id="UP001497623"/>
    </source>
</evidence>
<dbReference type="EMBL" id="CAXKWB010109314">
    <property type="protein sequence ID" value="CAL4231535.1"/>
    <property type="molecule type" value="Genomic_DNA"/>
</dbReference>
<sequence>NFKDNQESRGKTENAEVTNLDCSDFHIIGSFLKEIGFDTAEVFKDDSELDVDEYIEGTRKRRSICCTPEIGSIKIPKTPWHSPARDTDDIFNPMKVLNYGCDDLVLNFPRISTSYPLSPRDKTQLSSDTASKGSQLCRVFAPSWLQWQPKMHAFICDYNQTSTTGYYVDIHLTDSNPDNQCHIVREEHYQTPGLEENIPLTIPHGMKWVKMSSGSGFLVTTTHLDSLGARRCLPSAWTTYSHSVLISRTRPHKEILPLPASR</sequence>
<organism evidence="1 2">
    <name type="scientific">Meganyctiphanes norvegica</name>
    <name type="common">Northern krill</name>
    <name type="synonym">Thysanopoda norvegica</name>
    <dbReference type="NCBI Taxonomy" id="48144"/>
    <lineage>
        <taxon>Eukaryota</taxon>
        <taxon>Metazoa</taxon>
        <taxon>Ecdysozoa</taxon>
        <taxon>Arthropoda</taxon>
        <taxon>Crustacea</taxon>
        <taxon>Multicrustacea</taxon>
        <taxon>Malacostraca</taxon>
        <taxon>Eumalacostraca</taxon>
        <taxon>Eucarida</taxon>
        <taxon>Euphausiacea</taxon>
        <taxon>Euphausiidae</taxon>
        <taxon>Meganyctiphanes</taxon>
    </lineage>
</organism>
<evidence type="ECO:0000313" key="1">
    <source>
        <dbReference type="EMBL" id="CAL4231535.1"/>
    </source>
</evidence>
<protein>
    <submittedName>
        <fullName evidence="1">Uncharacterized protein</fullName>
    </submittedName>
</protein>
<accession>A0AAV2SU83</accession>
<keyword evidence="2" id="KW-1185">Reference proteome</keyword>
<dbReference type="Proteomes" id="UP001497623">
    <property type="component" value="Unassembled WGS sequence"/>
</dbReference>